<proteinExistence type="predicted"/>
<dbReference type="PANTHER" id="PTHR34564">
    <property type="entry name" value="PEPTIDYL-PROLYL CIS-TRANS ISOMERASE G"/>
    <property type="match status" value="1"/>
</dbReference>
<dbReference type="Proteomes" id="UP001177003">
    <property type="component" value="Chromosome 1"/>
</dbReference>
<name>A0AA35VWA7_LACSI</name>
<feature type="region of interest" description="Disordered" evidence="1">
    <location>
        <begin position="9"/>
        <end position="29"/>
    </location>
</feature>
<evidence type="ECO:0000256" key="1">
    <source>
        <dbReference type="SAM" id="MobiDB-lite"/>
    </source>
</evidence>
<accession>A0AA35VWA7</accession>
<dbReference type="EMBL" id="OX465077">
    <property type="protein sequence ID" value="CAI9268258.1"/>
    <property type="molecule type" value="Genomic_DNA"/>
</dbReference>
<dbReference type="PANTHER" id="PTHR34564:SF3">
    <property type="entry name" value="PEPTIDYL-PROLYL CIS-TRANS ISOMERASE G"/>
    <property type="match status" value="1"/>
</dbReference>
<gene>
    <name evidence="2" type="ORF">LSALG_LOCUS8693</name>
</gene>
<evidence type="ECO:0000313" key="3">
    <source>
        <dbReference type="Proteomes" id="UP001177003"/>
    </source>
</evidence>
<keyword evidence="3" id="KW-1185">Reference proteome</keyword>
<organism evidence="2 3">
    <name type="scientific">Lactuca saligna</name>
    <name type="common">Willowleaf lettuce</name>
    <dbReference type="NCBI Taxonomy" id="75948"/>
    <lineage>
        <taxon>Eukaryota</taxon>
        <taxon>Viridiplantae</taxon>
        <taxon>Streptophyta</taxon>
        <taxon>Embryophyta</taxon>
        <taxon>Tracheophyta</taxon>
        <taxon>Spermatophyta</taxon>
        <taxon>Magnoliopsida</taxon>
        <taxon>eudicotyledons</taxon>
        <taxon>Gunneridae</taxon>
        <taxon>Pentapetalae</taxon>
        <taxon>asterids</taxon>
        <taxon>campanulids</taxon>
        <taxon>Asterales</taxon>
        <taxon>Asteraceae</taxon>
        <taxon>Cichorioideae</taxon>
        <taxon>Cichorieae</taxon>
        <taxon>Lactucinae</taxon>
        <taxon>Lactuca</taxon>
    </lineage>
</organism>
<protein>
    <submittedName>
        <fullName evidence="2">Uncharacterized protein</fullName>
    </submittedName>
</protein>
<sequence>MWDRKMIIRPVPKSKTRQKPDLEPDPVEPSDRFLDFGRSWFPSWAGSDGFAGNISPKISQGFQSYTWFGISDPRGFRRLQSTLIFIKVITRIGNLAMSRPLLLVSLLLLMIFTSQFEWNQHIVNEVEARPLALLQKQQYVLEREESIKEKIILSQEKQIQKLKALVQSLQEQLLVCRGKDDIVNDTTGSLTELLNELNHHQIME</sequence>
<evidence type="ECO:0000313" key="2">
    <source>
        <dbReference type="EMBL" id="CAI9268258.1"/>
    </source>
</evidence>
<reference evidence="2" key="1">
    <citation type="submission" date="2023-04" db="EMBL/GenBank/DDBJ databases">
        <authorList>
            <person name="Vijverberg K."/>
            <person name="Xiong W."/>
            <person name="Schranz E."/>
        </authorList>
    </citation>
    <scope>NUCLEOTIDE SEQUENCE</scope>
</reference>
<dbReference type="AlphaFoldDB" id="A0AA35VWA7"/>